<protein>
    <submittedName>
        <fullName evidence="2">(Atlantic silverside) hypothetical protein</fullName>
    </submittedName>
</protein>
<evidence type="ECO:0000256" key="1">
    <source>
        <dbReference type="SAM" id="SignalP"/>
    </source>
</evidence>
<evidence type="ECO:0000313" key="3">
    <source>
        <dbReference type="Proteomes" id="UP000677803"/>
    </source>
</evidence>
<feature type="chain" id="PRO_5035756942" evidence="1">
    <location>
        <begin position="16"/>
        <end position="105"/>
    </location>
</feature>
<name>A0A8S4AZE8_9TELE</name>
<proteinExistence type="predicted"/>
<feature type="signal peptide" evidence="1">
    <location>
        <begin position="1"/>
        <end position="15"/>
    </location>
</feature>
<dbReference type="OrthoDB" id="5855668at2759"/>
<evidence type="ECO:0000313" key="2">
    <source>
        <dbReference type="EMBL" id="CAG5895594.1"/>
    </source>
</evidence>
<dbReference type="EMBL" id="CAJRST010006668">
    <property type="protein sequence ID" value="CAG5895594.1"/>
    <property type="molecule type" value="Genomic_DNA"/>
</dbReference>
<keyword evidence="3" id="KW-1185">Reference proteome</keyword>
<organism evidence="2 3">
    <name type="scientific">Menidia menidia</name>
    <name type="common">Atlantic silverside</name>
    <dbReference type="NCBI Taxonomy" id="238744"/>
    <lineage>
        <taxon>Eukaryota</taxon>
        <taxon>Metazoa</taxon>
        <taxon>Chordata</taxon>
        <taxon>Craniata</taxon>
        <taxon>Vertebrata</taxon>
        <taxon>Euteleostomi</taxon>
        <taxon>Actinopterygii</taxon>
        <taxon>Neopterygii</taxon>
        <taxon>Teleostei</taxon>
        <taxon>Neoteleostei</taxon>
        <taxon>Acanthomorphata</taxon>
        <taxon>Ovalentaria</taxon>
        <taxon>Atherinomorphae</taxon>
        <taxon>Atheriniformes</taxon>
        <taxon>Atherinopsidae</taxon>
        <taxon>Menidiinae</taxon>
        <taxon>Menidia</taxon>
    </lineage>
</organism>
<gene>
    <name evidence="2" type="ORF">MMEN_LOCUS6709</name>
</gene>
<comment type="caution">
    <text evidence="2">The sequence shown here is derived from an EMBL/GenBank/DDBJ whole genome shotgun (WGS) entry which is preliminary data.</text>
</comment>
<reference evidence="2" key="1">
    <citation type="submission" date="2021-05" db="EMBL/GenBank/DDBJ databases">
        <authorList>
            <person name="Tigano A."/>
        </authorList>
    </citation>
    <scope>NUCLEOTIDE SEQUENCE</scope>
</reference>
<keyword evidence="1" id="KW-0732">Signal</keyword>
<accession>A0A8S4AZE8</accession>
<dbReference type="AlphaFoldDB" id="A0A8S4AZE8"/>
<sequence>MPLVIFWQLISICGAFTLGYETLGETNKCTMFARVTVQEGRAVCLQITSYIYAATSEPAQIRGLWGSSVALAQSVLAELPDQLASFFNSYKLKPPNAVNVPESFK</sequence>
<dbReference type="Proteomes" id="UP000677803">
    <property type="component" value="Unassembled WGS sequence"/>
</dbReference>